<dbReference type="GO" id="GO:0005524">
    <property type="term" value="F:ATP binding"/>
    <property type="evidence" value="ECO:0007669"/>
    <property type="project" value="UniProtKB-KW"/>
</dbReference>
<keyword evidence="2" id="KW-0067">ATP-binding</keyword>
<feature type="compositionally biased region" description="Basic and acidic residues" evidence="1">
    <location>
        <begin position="448"/>
        <end position="459"/>
    </location>
</feature>
<evidence type="ECO:0000313" key="2">
    <source>
        <dbReference type="EMBL" id="MBU3066418.1"/>
    </source>
</evidence>
<evidence type="ECO:0000313" key="3">
    <source>
        <dbReference type="Proteomes" id="UP000733379"/>
    </source>
</evidence>
<comment type="caution">
    <text evidence="2">The sequence shown here is derived from an EMBL/GenBank/DDBJ whole genome shotgun (WGS) entry which is preliminary data.</text>
</comment>
<accession>A0ABS6BB28</accession>
<dbReference type="EMBL" id="JAHKNI010000014">
    <property type="protein sequence ID" value="MBU3066418.1"/>
    <property type="molecule type" value="Genomic_DNA"/>
</dbReference>
<proteinExistence type="predicted"/>
<dbReference type="SUPFAM" id="SSF52540">
    <property type="entry name" value="P-loop containing nucleoside triphosphate hydrolases"/>
    <property type="match status" value="1"/>
</dbReference>
<gene>
    <name evidence="2" type="ORF">KO481_33465</name>
</gene>
<keyword evidence="2" id="KW-0547">Nucleotide-binding</keyword>
<feature type="region of interest" description="Disordered" evidence="1">
    <location>
        <begin position="26"/>
        <end position="60"/>
    </location>
</feature>
<dbReference type="Gene3D" id="3.40.50.300">
    <property type="entry name" value="P-loop containing nucleotide triphosphate hydrolases"/>
    <property type="match status" value="1"/>
</dbReference>
<feature type="region of interest" description="Disordered" evidence="1">
    <location>
        <begin position="437"/>
        <end position="459"/>
    </location>
</feature>
<reference evidence="2 3" key="1">
    <citation type="submission" date="2021-06" db="EMBL/GenBank/DDBJ databases">
        <title>Actinomycetes sequencing.</title>
        <authorList>
            <person name="Shan Q."/>
        </authorList>
    </citation>
    <scope>NUCLEOTIDE SEQUENCE [LARGE SCALE GENOMIC DNA]</scope>
    <source>
        <strain evidence="2 3">NEAU-G5</strain>
    </source>
</reference>
<dbReference type="RefSeq" id="WP_215922490.1">
    <property type="nucleotide sequence ID" value="NZ_JAHKNI010000014.1"/>
</dbReference>
<dbReference type="Proteomes" id="UP000733379">
    <property type="component" value="Unassembled WGS sequence"/>
</dbReference>
<feature type="compositionally biased region" description="Basic residues" evidence="1">
    <location>
        <begin position="438"/>
        <end position="447"/>
    </location>
</feature>
<protein>
    <submittedName>
        <fullName evidence="2">ATP-binding protein</fullName>
    </submittedName>
</protein>
<organism evidence="2 3">
    <name type="scientific">Nocardia albiluteola</name>
    <dbReference type="NCBI Taxonomy" id="2842303"/>
    <lineage>
        <taxon>Bacteria</taxon>
        <taxon>Bacillati</taxon>
        <taxon>Actinomycetota</taxon>
        <taxon>Actinomycetes</taxon>
        <taxon>Mycobacteriales</taxon>
        <taxon>Nocardiaceae</taxon>
        <taxon>Nocardia</taxon>
    </lineage>
</organism>
<sequence>MRKSDASGDADMIVVRLLEDVFSTGKTPEATYTPRFGEDPEDGTFDDQLRGKARRRNGGVMLSGVSKSGKTSLVERVLPEDQACWLQGTRINSIDDFWLTLAQQLSVSDKNTSQISTEESESEGLKFEAGFRSVMMASADSSDGSKTGRVDTWSYSSVPAHSVEQALSESHRPIVVDDFHHISSDVRAAIARAIKPLLRNTFIVLVAIPSYSFDPAKTVVDIGGRMVHFKIPEWTMPELISIAQRGFSELNLIDRGDVFSGRLAQCSFGSPHVMQELCYEMLSQGLKVHETVATPQQVEVPQKFDRILRTAATASEPFAFHSVLSGKNTKGVPRNPVVLNNGDETDIYGIVMFALAKLIPPSVLKFTDIRKSVHDLTKEAISKQRITAALNGMSSEADKNKRDADPIFSYREEVAYIEDPLFAFYLKYGDWTEGAIQRRSRPRRSRRGGSDRDDSLRKR</sequence>
<evidence type="ECO:0000256" key="1">
    <source>
        <dbReference type="SAM" id="MobiDB-lite"/>
    </source>
</evidence>
<name>A0ABS6BB28_9NOCA</name>
<dbReference type="InterPro" id="IPR027417">
    <property type="entry name" value="P-loop_NTPase"/>
</dbReference>
<keyword evidence="3" id="KW-1185">Reference proteome</keyword>